<accession>A0A069QKA6</accession>
<comment type="caution">
    <text evidence="1">The sequence shown here is derived from an EMBL/GenBank/DDBJ whole genome shotgun (WGS) entry which is preliminary data.</text>
</comment>
<dbReference type="HOGENOM" id="CLU_3046566_0_0_10"/>
<reference evidence="1 2" key="1">
    <citation type="submission" date="2013-08" db="EMBL/GenBank/DDBJ databases">
        <authorList>
            <person name="Weinstock G."/>
            <person name="Sodergren E."/>
            <person name="Wylie T."/>
            <person name="Fulton L."/>
            <person name="Fulton R."/>
            <person name="Fronick C."/>
            <person name="O'Laughlin M."/>
            <person name="Godfrey J."/>
            <person name="Miner T."/>
            <person name="Herter B."/>
            <person name="Appelbaum E."/>
            <person name="Cordes M."/>
            <person name="Lek S."/>
            <person name="Wollam A."/>
            <person name="Pepin K.H."/>
            <person name="Palsikar V.B."/>
            <person name="Mitreva M."/>
            <person name="Wilson R.K."/>
        </authorList>
    </citation>
    <scope>NUCLEOTIDE SEQUENCE [LARGE SCALE GENOMIC DNA]</scope>
    <source>
        <strain evidence="1 2">ATCC 15930</strain>
    </source>
</reference>
<proteinExistence type="predicted"/>
<name>A0A069QKA6_HOYLO</name>
<dbReference type="AlphaFoldDB" id="A0A069QKA6"/>
<evidence type="ECO:0000313" key="2">
    <source>
        <dbReference type="Proteomes" id="UP000027442"/>
    </source>
</evidence>
<evidence type="ECO:0000313" key="1">
    <source>
        <dbReference type="EMBL" id="KDR53230.1"/>
    </source>
</evidence>
<sequence>MNSLMLHERELFVSENADEQCNGFRPDVGTVTALNFPCAFPAAAAATSIPFSWA</sequence>
<gene>
    <name evidence="1" type="ORF">HMPREF1991_00705</name>
</gene>
<protein>
    <submittedName>
        <fullName evidence="1">Uncharacterized protein</fullName>
    </submittedName>
</protein>
<keyword evidence="2" id="KW-1185">Reference proteome</keyword>
<dbReference type="Proteomes" id="UP000027442">
    <property type="component" value="Unassembled WGS sequence"/>
</dbReference>
<organism evidence="1 2">
    <name type="scientific">Hoylesella loescheii DSM 19665 = JCM 12249 = ATCC 15930</name>
    <dbReference type="NCBI Taxonomy" id="1122985"/>
    <lineage>
        <taxon>Bacteria</taxon>
        <taxon>Pseudomonadati</taxon>
        <taxon>Bacteroidota</taxon>
        <taxon>Bacteroidia</taxon>
        <taxon>Bacteroidales</taxon>
        <taxon>Prevotellaceae</taxon>
        <taxon>Hoylesella</taxon>
    </lineage>
</organism>
<dbReference type="EMBL" id="JNGW01000023">
    <property type="protein sequence ID" value="KDR53230.1"/>
    <property type="molecule type" value="Genomic_DNA"/>
</dbReference>